<evidence type="ECO:0000313" key="2">
    <source>
        <dbReference type="EMBL" id="RCX13797.1"/>
    </source>
</evidence>
<evidence type="ECO:0000256" key="1">
    <source>
        <dbReference type="SAM" id="Phobius"/>
    </source>
</evidence>
<keyword evidence="1" id="KW-0472">Membrane</keyword>
<dbReference type="InterPro" id="IPR052534">
    <property type="entry name" value="Extracell_DNA_Util/SecSys_Comp"/>
</dbReference>
<keyword evidence="3" id="KW-1185">Reference proteome</keyword>
<accession>A0A369B039</accession>
<dbReference type="AlphaFoldDB" id="A0A369B039"/>
<comment type="caution">
    <text evidence="2">The sequence shown here is derived from an EMBL/GenBank/DDBJ whole genome shotgun (WGS) entry which is preliminary data.</text>
</comment>
<dbReference type="Pfam" id="PF05137">
    <property type="entry name" value="PilN"/>
    <property type="match status" value="1"/>
</dbReference>
<dbReference type="PANTHER" id="PTHR40278">
    <property type="entry name" value="DNA UTILIZATION PROTEIN HOFN"/>
    <property type="match status" value="1"/>
</dbReference>
<feature type="transmembrane region" description="Helical" evidence="1">
    <location>
        <begin position="21"/>
        <end position="44"/>
    </location>
</feature>
<evidence type="ECO:0000313" key="3">
    <source>
        <dbReference type="Proteomes" id="UP000253034"/>
    </source>
</evidence>
<reference evidence="2 3" key="1">
    <citation type="submission" date="2018-07" db="EMBL/GenBank/DDBJ databases">
        <title>Genomic Encyclopedia of Type Strains, Phase IV (KMG-IV): sequencing the most valuable type-strain genomes for metagenomic binning, comparative biology and taxonomic classification.</title>
        <authorList>
            <person name="Goeker M."/>
        </authorList>
    </citation>
    <scope>NUCLEOTIDE SEQUENCE [LARGE SCALE GENOMIC DNA]</scope>
    <source>
        <strain evidence="2 3">DSM 27016</strain>
    </source>
</reference>
<dbReference type="OrthoDB" id="1787433at2"/>
<dbReference type="RefSeq" id="WP_114298436.1">
    <property type="nucleotide sequence ID" value="NZ_QPJT01000016.1"/>
</dbReference>
<sequence length="196" mass="21521">MKNISILPSEYKKDNKAYRGISAIILIGVIFTMLFASAFVAFYISNSALQQRLKSLEGENSLLASRVEELKPYLEAYNKIEAVSALAREAAGSNPEWRGLMNDISENIPQNVWLGGIACTYDGKAAKVELKGYARDYNGVAEWIRQLKGIKGLADISCSLSASQGSGSGRSVQFEISAAVSRVQKWSLPAEEEFER</sequence>
<proteinExistence type="predicted"/>
<organism evidence="2 3">
    <name type="scientific">Anaerobacterium chartisolvens</name>
    <dbReference type="NCBI Taxonomy" id="1297424"/>
    <lineage>
        <taxon>Bacteria</taxon>
        <taxon>Bacillati</taxon>
        <taxon>Bacillota</taxon>
        <taxon>Clostridia</taxon>
        <taxon>Eubacteriales</taxon>
        <taxon>Oscillospiraceae</taxon>
        <taxon>Anaerobacterium</taxon>
    </lineage>
</organism>
<keyword evidence="1" id="KW-1133">Transmembrane helix</keyword>
<name>A0A369B039_9FIRM</name>
<keyword evidence="1" id="KW-0812">Transmembrane</keyword>
<dbReference type="PANTHER" id="PTHR40278:SF1">
    <property type="entry name" value="DNA UTILIZATION PROTEIN HOFN"/>
    <property type="match status" value="1"/>
</dbReference>
<dbReference type="EMBL" id="QPJT01000016">
    <property type="protein sequence ID" value="RCX13797.1"/>
    <property type="molecule type" value="Genomic_DNA"/>
</dbReference>
<dbReference type="InterPro" id="IPR007813">
    <property type="entry name" value="PilN"/>
</dbReference>
<protein>
    <submittedName>
        <fullName evidence="2">Tfp pilus assembly protein PilN</fullName>
    </submittedName>
</protein>
<gene>
    <name evidence="2" type="ORF">DFR58_11626</name>
</gene>
<dbReference type="Proteomes" id="UP000253034">
    <property type="component" value="Unassembled WGS sequence"/>
</dbReference>